<evidence type="ECO:0000313" key="3">
    <source>
        <dbReference type="Proteomes" id="UP001341281"/>
    </source>
</evidence>
<evidence type="ECO:0000256" key="1">
    <source>
        <dbReference type="SAM" id="MobiDB-lite"/>
    </source>
</evidence>
<dbReference type="Proteomes" id="UP001341281">
    <property type="component" value="Chromosome 01"/>
</dbReference>
<name>A0AAQ3PMD5_PASNO</name>
<reference evidence="2 3" key="1">
    <citation type="submission" date="2024-02" db="EMBL/GenBank/DDBJ databases">
        <title>High-quality chromosome-scale genome assembly of Pensacola bahiagrass (Paspalum notatum Flugge var. saurae).</title>
        <authorList>
            <person name="Vega J.M."/>
            <person name="Podio M."/>
            <person name="Orjuela J."/>
            <person name="Siena L.A."/>
            <person name="Pessino S.C."/>
            <person name="Combes M.C."/>
            <person name="Mariac C."/>
            <person name="Albertini E."/>
            <person name="Pupilli F."/>
            <person name="Ortiz J.P.A."/>
            <person name="Leblanc O."/>
        </authorList>
    </citation>
    <scope>NUCLEOTIDE SEQUENCE [LARGE SCALE GENOMIC DNA]</scope>
    <source>
        <strain evidence="2">R1</strain>
        <tissue evidence="2">Leaf</tissue>
    </source>
</reference>
<proteinExistence type="predicted"/>
<keyword evidence="3" id="KW-1185">Reference proteome</keyword>
<accession>A0AAQ3PMD5</accession>
<evidence type="ECO:0000313" key="2">
    <source>
        <dbReference type="EMBL" id="WVZ52074.1"/>
    </source>
</evidence>
<feature type="compositionally biased region" description="Low complexity" evidence="1">
    <location>
        <begin position="1"/>
        <end position="21"/>
    </location>
</feature>
<gene>
    <name evidence="2" type="ORF">U9M48_003167</name>
</gene>
<dbReference type="AlphaFoldDB" id="A0AAQ3PMD5"/>
<feature type="compositionally biased region" description="Low complexity" evidence="1">
    <location>
        <begin position="28"/>
        <end position="47"/>
    </location>
</feature>
<sequence>MGAASSTTSASAARRTAPTSPSRRRTIPARVPARSGAGSSSSPLRVGSGSGPTPCLVAVSPAESSADDDAAREGAMQLTTTVAGHGGVDDGCAKQPPDGDVSGGASPRRGTDFSKTFAILFWLGLIAS</sequence>
<organism evidence="2 3">
    <name type="scientific">Paspalum notatum var. saurae</name>
    <dbReference type="NCBI Taxonomy" id="547442"/>
    <lineage>
        <taxon>Eukaryota</taxon>
        <taxon>Viridiplantae</taxon>
        <taxon>Streptophyta</taxon>
        <taxon>Embryophyta</taxon>
        <taxon>Tracheophyta</taxon>
        <taxon>Spermatophyta</taxon>
        <taxon>Magnoliopsida</taxon>
        <taxon>Liliopsida</taxon>
        <taxon>Poales</taxon>
        <taxon>Poaceae</taxon>
        <taxon>PACMAD clade</taxon>
        <taxon>Panicoideae</taxon>
        <taxon>Andropogonodae</taxon>
        <taxon>Paspaleae</taxon>
        <taxon>Paspalinae</taxon>
        <taxon>Paspalum</taxon>
    </lineage>
</organism>
<dbReference type="EMBL" id="CP144745">
    <property type="protein sequence ID" value="WVZ52074.1"/>
    <property type="molecule type" value="Genomic_DNA"/>
</dbReference>
<feature type="region of interest" description="Disordered" evidence="1">
    <location>
        <begin position="1"/>
        <end position="111"/>
    </location>
</feature>
<protein>
    <submittedName>
        <fullName evidence="2">Uncharacterized protein</fullName>
    </submittedName>
</protein>